<name>A0A140DUM6_9FIRM</name>
<evidence type="ECO:0000313" key="3">
    <source>
        <dbReference type="Proteomes" id="UP000069771"/>
    </source>
</evidence>
<accession>A0A140DUM6</accession>
<dbReference type="EMBL" id="CP011391">
    <property type="protein sequence ID" value="AMK54353.1"/>
    <property type="molecule type" value="Genomic_DNA"/>
</dbReference>
<protein>
    <submittedName>
        <fullName evidence="2">Uncharacterized protein</fullName>
    </submittedName>
</protein>
<organism evidence="2 3">
    <name type="scientific">Faecalibaculum rodentium</name>
    <dbReference type="NCBI Taxonomy" id="1702221"/>
    <lineage>
        <taxon>Bacteria</taxon>
        <taxon>Bacillati</taxon>
        <taxon>Bacillota</taxon>
        <taxon>Erysipelotrichia</taxon>
        <taxon>Erysipelotrichales</taxon>
        <taxon>Erysipelotrichaceae</taxon>
        <taxon>Faecalibaculum</taxon>
    </lineage>
</organism>
<feature type="compositionally biased region" description="Basic and acidic residues" evidence="1">
    <location>
        <begin position="20"/>
        <end position="34"/>
    </location>
</feature>
<sequence>MTDASGFPDSASYFAGGESVHPEELRITESRNTERTALMHLPGRRK</sequence>
<evidence type="ECO:0000313" key="2">
    <source>
        <dbReference type="EMBL" id="AMK54353.1"/>
    </source>
</evidence>
<dbReference type="STRING" id="1702221.AALO17_12190"/>
<reference evidence="2 3" key="1">
    <citation type="journal article" date="2016" name="Gut Pathog.">
        <title>Whole genome sequencing of "Faecalibaculum rodentium" ALO17, isolated from C57BL/6J laboratory mouse feces.</title>
        <authorList>
            <person name="Lim S."/>
            <person name="Chang D.H."/>
            <person name="Ahn S."/>
            <person name="Kim B.C."/>
        </authorList>
    </citation>
    <scope>NUCLEOTIDE SEQUENCE [LARGE SCALE GENOMIC DNA]</scope>
    <source>
        <strain evidence="2 3">Alo17</strain>
    </source>
</reference>
<dbReference type="AlphaFoldDB" id="A0A140DUM6"/>
<gene>
    <name evidence="2" type="ORF">AALO17_12190</name>
</gene>
<feature type="region of interest" description="Disordered" evidence="1">
    <location>
        <begin position="1"/>
        <end position="46"/>
    </location>
</feature>
<dbReference type="KEGG" id="fro:AALO17_12190"/>
<keyword evidence="3" id="KW-1185">Reference proteome</keyword>
<proteinExistence type="predicted"/>
<evidence type="ECO:0000256" key="1">
    <source>
        <dbReference type="SAM" id="MobiDB-lite"/>
    </source>
</evidence>
<dbReference type="Proteomes" id="UP000069771">
    <property type="component" value="Chromosome"/>
</dbReference>